<dbReference type="GO" id="GO:0030246">
    <property type="term" value="F:carbohydrate binding"/>
    <property type="evidence" value="ECO:0007669"/>
    <property type="project" value="InterPro"/>
</dbReference>
<protein>
    <recommendedName>
        <fullName evidence="3">Aldose epimerase</fullName>
    </recommendedName>
</protein>
<dbReference type="EMBL" id="RCUY01000005">
    <property type="protein sequence ID" value="RLP83245.1"/>
    <property type="molecule type" value="Genomic_DNA"/>
</dbReference>
<dbReference type="Gene3D" id="2.70.98.10">
    <property type="match status" value="1"/>
</dbReference>
<reference evidence="1 2" key="1">
    <citation type="submission" date="2018-10" db="EMBL/GenBank/DDBJ databases">
        <authorList>
            <person name="Li J."/>
        </authorList>
    </citation>
    <scope>NUCLEOTIDE SEQUENCE [LARGE SCALE GENOMIC DNA]</scope>
    <source>
        <strain evidence="1 2">JCM 11654</strain>
    </source>
</reference>
<dbReference type="InterPro" id="IPR008183">
    <property type="entry name" value="Aldose_1/G6P_1-epimerase"/>
</dbReference>
<name>A0A3L7ATD3_9MICO</name>
<dbReference type="InterPro" id="IPR014718">
    <property type="entry name" value="GH-type_carb-bd"/>
</dbReference>
<accession>A0A3L7ATD3</accession>
<dbReference type="RefSeq" id="WP_121688371.1">
    <property type="nucleotide sequence ID" value="NZ_RCUY01000005.1"/>
</dbReference>
<dbReference type="InterPro" id="IPR011013">
    <property type="entry name" value="Gal_mutarotase_sf_dom"/>
</dbReference>
<dbReference type="OrthoDB" id="4739604at2"/>
<keyword evidence="2" id="KW-1185">Reference proteome</keyword>
<evidence type="ECO:0008006" key="3">
    <source>
        <dbReference type="Google" id="ProtNLM"/>
    </source>
</evidence>
<dbReference type="SUPFAM" id="SSF74650">
    <property type="entry name" value="Galactose mutarotase-like"/>
    <property type="match status" value="1"/>
</dbReference>
<evidence type="ECO:0000313" key="1">
    <source>
        <dbReference type="EMBL" id="RLP83245.1"/>
    </source>
</evidence>
<proteinExistence type="predicted"/>
<evidence type="ECO:0000313" key="2">
    <source>
        <dbReference type="Proteomes" id="UP000269438"/>
    </source>
</evidence>
<dbReference type="Proteomes" id="UP000269438">
    <property type="component" value="Unassembled WGS sequence"/>
</dbReference>
<gene>
    <name evidence="1" type="ORF">D9V34_08435</name>
</gene>
<dbReference type="GO" id="GO:0005975">
    <property type="term" value="P:carbohydrate metabolic process"/>
    <property type="evidence" value="ECO:0007669"/>
    <property type="project" value="InterPro"/>
</dbReference>
<organism evidence="1 2">
    <name type="scientific">Mycetocola lacteus</name>
    <dbReference type="NCBI Taxonomy" id="76637"/>
    <lineage>
        <taxon>Bacteria</taxon>
        <taxon>Bacillati</taxon>
        <taxon>Actinomycetota</taxon>
        <taxon>Actinomycetes</taxon>
        <taxon>Micrococcales</taxon>
        <taxon>Microbacteriaceae</taxon>
        <taxon>Mycetocola</taxon>
    </lineage>
</organism>
<dbReference type="Pfam" id="PF01263">
    <property type="entry name" value="Aldose_epim"/>
    <property type="match status" value="1"/>
</dbReference>
<dbReference type="GO" id="GO:0016853">
    <property type="term" value="F:isomerase activity"/>
    <property type="evidence" value="ECO:0007669"/>
    <property type="project" value="InterPro"/>
</dbReference>
<sequence>MVQGASPITLTLNDGGARVRAAISRVGASLQGLWVNDTALIWGSADAARPVSASGVTLVPWPNRVRGARWEWEGRVLELEPTEPVRGNALHGLLADTAFEVRELGASAVLLGARIREAPGYPFALDVLVEYSLEVAGITLHTTLINAGETAAPVALGAHPYLRLGDIPAAELTLEIPADEALLLDVDDLPDRVVPVADTEWDLRAGVQVLDGPQHLGFTALSARDGVVTSILRGPDAAVELWMDPRFRWLQIYLTRDFPGVGPDHLAIAVEPMTAPPDALNSGTDLHHLEPGETWALDWGIRATGLTP</sequence>
<dbReference type="AlphaFoldDB" id="A0A3L7ATD3"/>
<comment type="caution">
    <text evidence="1">The sequence shown here is derived from an EMBL/GenBank/DDBJ whole genome shotgun (WGS) entry which is preliminary data.</text>
</comment>